<dbReference type="SUPFAM" id="SSF50978">
    <property type="entry name" value="WD40 repeat-like"/>
    <property type="match status" value="2"/>
</dbReference>
<dbReference type="FunFam" id="2.130.10.10:FF:000291">
    <property type="entry name" value="Cilia-and flagella-associated protein 52 isoform X1"/>
    <property type="match status" value="1"/>
</dbReference>
<evidence type="ECO:0000256" key="6">
    <source>
        <dbReference type="ARBA" id="ARBA00022737"/>
    </source>
</evidence>
<feature type="region of interest" description="Disordered" evidence="17">
    <location>
        <begin position="610"/>
        <end position="688"/>
    </location>
</feature>
<keyword evidence="4" id="KW-0963">Cytoplasm</keyword>
<dbReference type="Gene3D" id="2.130.10.10">
    <property type="entry name" value="YVTN repeat-like/Quinoprotein amine dehydrogenase"/>
    <property type="match status" value="3"/>
</dbReference>
<feature type="compositionally biased region" description="Polar residues" evidence="17">
    <location>
        <begin position="1495"/>
        <end position="1509"/>
    </location>
</feature>
<dbReference type="SMART" id="SM00320">
    <property type="entry name" value="WD40"/>
    <property type="match status" value="11"/>
</dbReference>
<dbReference type="SMART" id="SM01034">
    <property type="entry name" value="BLUF"/>
    <property type="match status" value="1"/>
</dbReference>
<dbReference type="FunFam" id="2.130.10.10:FF:000207">
    <property type="entry name" value="Cilia- and flagella-associated protein 52"/>
    <property type="match status" value="1"/>
</dbReference>
<keyword evidence="8" id="KW-0282">Flagellum</keyword>
<dbReference type="Gene3D" id="3.90.70.10">
    <property type="entry name" value="Cysteine proteinases"/>
    <property type="match status" value="2"/>
</dbReference>
<evidence type="ECO:0000256" key="10">
    <source>
        <dbReference type="ARBA" id="ARBA00023212"/>
    </source>
</evidence>
<dbReference type="Pfam" id="PF24787">
    <property type="entry name" value="TEX47"/>
    <property type="match status" value="1"/>
</dbReference>
<sequence length="2058" mass="227929">MATVPKEKAESADELEGLQLQAIIGFNGHVPFGLICHPDREHLIYPLGCTVIIQSINTPGQDFLHGHTNNVSCVTVSPSGNYVASGQITFMGFKADIILWDYSKKEMLSRLSLHKGKIEHLAFSPNDLYLVSLGGQDDGSVVVWSIQKKEAICGSPASARSAGNPTTLVYSNCKDEMFISAGNGTIRVWELDLPNRKIRPIECQTGQLKRVIACAMMADDDSYFYVGTSTGDILKINTKSTLMSSFGPVKDKHSLGVTALLLLKVGDLVIGTGAGILAVCSGSKYKIIKKVQLEGAITSITPRGQGHQFFVGTNESQIYRFSYSDFKDELIATCHNEAINDIIFPYGTSDLFATCSKNDIRVWYTPENKELLRITVPNMTCHAIDFMRDGKSIISAWNDGKIRAFTPETGRLMYMVEHAHSMGVTAVATTSDCKRIISGGGEGQVRVWEVGKETRKLEEVMKEHISAISCIKIKKNNQECVTASTDGTCIIWDLVHFMRRQMILANTLFKCVCYHPDEHQLITSGTDRKIGYWEVFDGSAIRELEGSLSGSINGMDITTDGMYFVTGGDDHLVKVWDYNEGEVISVGIGHSGSITRLKICPNNKLIARQPEPQDATSQQQQQRLARKTVASPALNPANERHAEGGAWLRSFKPCPAQPSRQPWGPGEESRSSREAESAGSKGGGRGCWQHFGGGADRCSRAPMGELEAEDKLGPGTQTPLGRARSSASHHSGAGRRRRATRALSKLARRLLQTLRGARRRRRESAEAEDDEGGFKRPPGSDRGQAGGSSSVRLWLGALSLPPAASSGDPRPLTPGAQGLKNHGNTCFLNAVVQCLSHTELLAAFLLLALPDQPSLPRPGSKAATGEVTQHLAALVRALWTLEYTPQLSADFKNVVSKYGAQFRGNAQHDALEFLLWLLDRMHEDLCSVSFNQKLKISGKPPSGQEESSNSGSAQATVQPPKGQSFVQNHFQAQYRSSLTCPHCRKQSNTFDPFLCISLPIPLRQTRPLNVTLVFQSKSQRFVRVGLAVPLFSTVSKLREMVAEEGKISPDQVILAELNQSGFQCSFSDDEDLNTIAEGDNIYAFQAPLSFKRGSSSRTSGCPQSLPSSPNSAEPEGQRLVHNGAMSSEFLHHGGGGRILLLVCNLAGTGQQAVRFGPPLLMREDRAMSWEQLQQCILGKMRYLMRREAHVQASGSLFQVRVVGGSSLCSYLSPQDRWPLYHPTVDRALQFGGPGGPVHVKLVVEWDLTTKECLFGNIQEEVVEDAESVRLKQQLHQQQHSCTLNECFQLYTKEEQLAPDDAWRCPHCQVLQQGMVKLSLWTLPDILIIHLKRFRQVGEQRHKLSTLVHFPLRGLDMAPHVAKRSRGSKWGPWKQSLPEEGQCNFLYDLYAVCNHHGSLHGGHYTAYCYNTLDGRWYSYDDSTVEPVMEEDISTRGAYILFYQRRNIVPSWSGGSSVRGSTSSSISEHWLARLSRSSKRESLVSWNSTTCPSLPKSANSPTLISASTSQEKGGFESRPLVRGVQGRSVSLKASSNKAKLGIPRTLPLRWSFTSKDWSAEPSRELVDYLESGRRPWFTNESIVPLITKEGEDDELTVTKAKPNPALTSMSPTKTTGKAAVAMENLNTLKRVGKPKEETGEQPRTPKKLVLSLSTVPPVKDEELKTKVNINGTLCMGSNVASSSQGDAEQKTRPWLGEKEPEIEKQSEGKLTLFRVGFLRKDPKRHSESPRHAVMPSSIASSQPSFSNGTLNIFPGSRTNTTLNPSSTKGLSNGRISRSEVDIKRAQSSCNSKAGEAEKRWKGTLALGKHKKGTEMWGKRDESPDEEERTNFLNQLLLDRVLHGTEDTKSLLHRLIFLAKISPDLADKRYLAEYWEQLFLNLQRQYCQGVGITGLLLLYPTYIIHILESSSDVFYSVLRDLRDMEQQKRVLVLDAKILVVSHNLPARLFPQWSYKVLNLPERYLNYETSHEEPVEATISECLTALLKLGKHLLKYPKSPKNLPDHFLEEVPEFIVSQDTIGFLLECQELLSPAQFLHLFEFPLNIQMDSGFVFRSDNPASV</sequence>
<dbReference type="InterPro" id="IPR055308">
    <property type="entry name" value="TEX47-like"/>
</dbReference>
<feature type="repeat" description="WD" evidence="16">
    <location>
        <begin position="512"/>
        <end position="543"/>
    </location>
</feature>
<dbReference type="SUPFAM" id="SSF54001">
    <property type="entry name" value="Cysteine proteinases"/>
    <property type="match status" value="1"/>
</dbReference>
<protein>
    <recommendedName>
        <fullName evidence="13">Cilia- and flagella-associated protein 52</fullName>
        <ecNumber evidence="3">3.4.19.12</ecNumber>
    </recommendedName>
</protein>
<keyword evidence="9" id="KW-0969">Cilium</keyword>
<proteinExistence type="inferred from homology"/>
<feature type="region of interest" description="Disordered" evidence="17">
    <location>
        <begin position="752"/>
        <end position="788"/>
    </location>
</feature>
<evidence type="ECO:0000256" key="17">
    <source>
        <dbReference type="SAM" id="MobiDB-lite"/>
    </source>
</evidence>
<feature type="compositionally biased region" description="Polar residues" evidence="17">
    <location>
        <begin position="944"/>
        <end position="957"/>
    </location>
</feature>
<keyword evidence="11" id="KW-0966">Cell projection</keyword>
<gene>
    <name evidence="19" type="ORF">NXF25_005560</name>
</gene>
<dbReference type="PROSITE" id="PS00972">
    <property type="entry name" value="USP_1"/>
    <property type="match status" value="1"/>
</dbReference>
<evidence type="ECO:0000256" key="14">
    <source>
        <dbReference type="ARBA" id="ARBA00046056"/>
    </source>
</evidence>
<keyword evidence="6" id="KW-0677">Repeat</keyword>
<evidence type="ECO:0000256" key="16">
    <source>
        <dbReference type="PROSITE-ProRule" id="PRU00221"/>
    </source>
</evidence>
<dbReference type="InterPro" id="IPR001680">
    <property type="entry name" value="WD40_rpt"/>
</dbReference>
<dbReference type="EC" id="3.4.19.12" evidence="3"/>
<comment type="function">
    <text evidence="14">Microtubule inner protein (MIP) part of the dynein-decorated doublet microtubules (DMTs) in cilia axoneme. Important for proper ciliary and flagellar beating. May act in cooperation with CFAP45 and axonemal dynein subunit DNAH11. May play a role in cell growth and/or survival.</text>
</comment>
<evidence type="ECO:0000256" key="5">
    <source>
        <dbReference type="ARBA" id="ARBA00022574"/>
    </source>
</evidence>
<dbReference type="PROSITE" id="PS50294">
    <property type="entry name" value="WD_REPEATS_REGION"/>
    <property type="match status" value="3"/>
</dbReference>
<dbReference type="GO" id="GO:0071949">
    <property type="term" value="F:FAD binding"/>
    <property type="evidence" value="ECO:0007669"/>
    <property type="project" value="InterPro"/>
</dbReference>
<feature type="domain" description="USP" evidence="18">
    <location>
        <begin position="817"/>
        <end position="1444"/>
    </location>
</feature>
<keyword evidence="7 19" id="KW-0378">Hydrolase</keyword>
<keyword evidence="20" id="KW-1185">Reference proteome</keyword>
<comment type="subcellular location">
    <subcellularLocation>
        <location evidence="2">Cytoplasm</location>
        <location evidence="2">Cytoskeleton</location>
        <location evidence="2">Flagellum axoneme</location>
    </subcellularLocation>
</comment>
<dbReference type="Proteomes" id="UP001474421">
    <property type="component" value="Unassembled WGS sequence"/>
</dbReference>
<evidence type="ECO:0000256" key="11">
    <source>
        <dbReference type="ARBA" id="ARBA00023273"/>
    </source>
</evidence>
<comment type="similarity">
    <text evidence="12">Belongs to the CFAP52 family.</text>
</comment>
<dbReference type="InterPro" id="IPR019775">
    <property type="entry name" value="WD40_repeat_CS"/>
</dbReference>
<feature type="compositionally biased region" description="Low complexity" evidence="17">
    <location>
        <begin position="720"/>
        <end position="731"/>
    </location>
</feature>
<reference evidence="19 20" key="1">
    <citation type="journal article" date="2024" name="Proc. Natl. Acad. Sci. U.S.A.">
        <title>The genetic regulatory architecture and epigenomic basis for age-related changes in rattlesnake venom.</title>
        <authorList>
            <person name="Hogan M.P."/>
            <person name="Holding M.L."/>
            <person name="Nystrom G.S."/>
            <person name="Colston T.J."/>
            <person name="Bartlett D.A."/>
            <person name="Mason A.J."/>
            <person name="Ellsworth S.A."/>
            <person name="Rautsaw R.M."/>
            <person name="Lawrence K.C."/>
            <person name="Strickland J.L."/>
            <person name="He B."/>
            <person name="Fraser P."/>
            <person name="Margres M.J."/>
            <person name="Gilbert D.M."/>
            <person name="Gibbs H.L."/>
            <person name="Parkinson C.L."/>
            <person name="Rokyta D.R."/>
        </authorList>
    </citation>
    <scope>NUCLEOTIDE SEQUENCE [LARGE SCALE GENOMIC DNA]</scope>
    <source>
        <strain evidence="19">DRR0105</strain>
    </source>
</reference>
<dbReference type="InterPro" id="IPR015943">
    <property type="entry name" value="WD40/YVTN_repeat-like_dom_sf"/>
</dbReference>
<evidence type="ECO:0000256" key="1">
    <source>
        <dbReference type="ARBA" id="ARBA00000707"/>
    </source>
</evidence>
<evidence type="ECO:0000256" key="8">
    <source>
        <dbReference type="ARBA" id="ARBA00022846"/>
    </source>
</evidence>
<dbReference type="PROSITE" id="PS00678">
    <property type="entry name" value="WD_REPEATS_1"/>
    <property type="match status" value="1"/>
</dbReference>
<dbReference type="InterPro" id="IPR050185">
    <property type="entry name" value="Ub_carboxyl-term_hydrolase"/>
</dbReference>
<accession>A0AAW1BWL8</accession>
<dbReference type="InterPro" id="IPR007024">
    <property type="entry name" value="BLUF_domain"/>
</dbReference>
<evidence type="ECO:0000313" key="20">
    <source>
        <dbReference type="Proteomes" id="UP001474421"/>
    </source>
</evidence>
<evidence type="ECO:0000256" key="7">
    <source>
        <dbReference type="ARBA" id="ARBA00022801"/>
    </source>
</evidence>
<feature type="repeat" description="WD" evidence="16">
    <location>
        <begin position="417"/>
        <end position="450"/>
    </location>
</feature>
<dbReference type="GO" id="GO:0005930">
    <property type="term" value="C:axoneme"/>
    <property type="evidence" value="ECO:0007669"/>
    <property type="project" value="UniProtKB-ARBA"/>
</dbReference>
<feature type="region of interest" description="Disordered" evidence="17">
    <location>
        <begin position="1719"/>
        <end position="1773"/>
    </location>
</feature>
<evidence type="ECO:0000256" key="4">
    <source>
        <dbReference type="ARBA" id="ARBA00022490"/>
    </source>
</evidence>
<dbReference type="GO" id="GO:0004843">
    <property type="term" value="F:cysteine-type deubiquitinase activity"/>
    <property type="evidence" value="ECO:0007669"/>
    <property type="project" value="UniProtKB-EC"/>
</dbReference>
<dbReference type="PROSITE" id="PS50082">
    <property type="entry name" value="WD_REPEATS_2"/>
    <property type="match status" value="5"/>
</dbReference>
<feature type="compositionally biased region" description="Low complexity" evidence="17">
    <location>
        <begin position="1734"/>
        <end position="1744"/>
    </location>
</feature>
<keyword evidence="5 16" id="KW-0853">WD repeat</keyword>
<evidence type="ECO:0000256" key="15">
    <source>
        <dbReference type="ARBA" id="ARBA00047117"/>
    </source>
</evidence>
<dbReference type="InterPro" id="IPR028889">
    <property type="entry name" value="USP"/>
</dbReference>
<evidence type="ECO:0000256" key="12">
    <source>
        <dbReference type="ARBA" id="ARBA00029456"/>
    </source>
</evidence>
<dbReference type="Pfam" id="PF00443">
    <property type="entry name" value="UCH"/>
    <property type="match status" value="1"/>
</dbReference>
<dbReference type="GO" id="GO:0009882">
    <property type="term" value="F:blue light photoreceptor activity"/>
    <property type="evidence" value="ECO:0007669"/>
    <property type="project" value="InterPro"/>
</dbReference>
<evidence type="ECO:0000256" key="9">
    <source>
        <dbReference type="ARBA" id="ARBA00023069"/>
    </source>
</evidence>
<evidence type="ECO:0000313" key="19">
    <source>
        <dbReference type="EMBL" id="KAK9406786.1"/>
    </source>
</evidence>
<dbReference type="PROSITE" id="PS50235">
    <property type="entry name" value="USP_3"/>
    <property type="match status" value="1"/>
</dbReference>
<name>A0AAW1BWL8_CROAD</name>
<dbReference type="FunFam" id="3.90.70.10:FF:000048">
    <property type="entry name" value="Ubiquitin carboxyl-terminal hydrolase 31"/>
    <property type="match status" value="1"/>
</dbReference>
<comment type="caution">
    <text evidence="19">The sequence shown here is derived from an EMBL/GenBank/DDBJ whole genome shotgun (WGS) entry which is preliminary data.</text>
</comment>
<comment type="subunit">
    <text evidence="15">Microtubule inner protein component of sperm flagellar doublet microtubules. Interacts with BRCA2. Interacts with the CCT chaperonin complex. Interacts with HSP70. Interacts with AK8. Interacts with CFAP45. Interacts with DNAI1. Interacts with IQDC.</text>
</comment>
<feature type="compositionally biased region" description="Polar residues" evidence="17">
    <location>
        <begin position="614"/>
        <end position="623"/>
    </location>
</feature>
<dbReference type="InterPro" id="IPR018200">
    <property type="entry name" value="USP_CS"/>
</dbReference>
<feature type="repeat" description="WD" evidence="16">
    <location>
        <begin position="111"/>
        <end position="154"/>
    </location>
</feature>
<evidence type="ECO:0000256" key="13">
    <source>
        <dbReference type="ARBA" id="ARBA00029552"/>
    </source>
</evidence>
<dbReference type="Pfam" id="PF00400">
    <property type="entry name" value="WD40"/>
    <property type="match status" value="3"/>
</dbReference>
<feature type="repeat" description="WD" evidence="16">
    <location>
        <begin position="545"/>
        <end position="586"/>
    </location>
</feature>
<dbReference type="Pfam" id="PF23409">
    <property type="entry name" value="Beta-prop_EML"/>
    <property type="match status" value="1"/>
</dbReference>
<evidence type="ECO:0000256" key="3">
    <source>
        <dbReference type="ARBA" id="ARBA00012759"/>
    </source>
</evidence>
<feature type="region of interest" description="Disordered" evidence="17">
    <location>
        <begin position="1094"/>
        <end position="1116"/>
    </location>
</feature>
<evidence type="ECO:0000256" key="2">
    <source>
        <dbReference type="ARBA" id="ARBA00004611"/>
    </source>
</evidence>
<dbReference type="PANTHER" id="PTHR21646">
    <property type="entry name" value="UBIQUITIN CARBOXYL-TERMINAL HYDROLASE"/>
    <property type="match status" value="1"/>
</dbReference>
<evidence type="ECO:0000259" key="18">
    <source>
        <dbReference type="PROSITE" id="PS50235"/>
    </source>
</evidence>
<dbReference type="PROSITE" id="PS00973">
    <property type="entry name" value="USP_2"/>
    <property type="match status" value="1"/>
</dbReference>
<organism evidence="19 20">
    <name type="scientific">Crotalus adamanteus</name>
    <name type="common">Eastern diamondback rattlesnake</name>
    <dbReference type="NCBI Taxonomy" id="8729"/>
    <lineage>
        <taxon>Eukaryota</taxon>
        <taxon>Metazoa</taxon>
        <taxon>Chordata</taxon>
        <taxon>Craniata</taxon>
        <taxon>Vertebrata</taxon>
        <taxon>Euteleostomi</taxon>
        <taxon>Lepidosauria</taxon>
        <taxon>Squamata</taxon>
        <taxon>Bifurcata</taxon>
        <taxon>Unidentata</taxon>
        <taxon>Episquamata</taxon>
        <taxon>Toxicofera</taxon>
        <taxon>Serpentes</taxon>
        <taxon>Colubroidea</taxon>
        <taxon>Viperidae</taxon>
        <taxon>Crotalinae</taxon>
        <taxon>Crotalus</taxon>
    </lineage>
</organism>
<dbReference type="InterPro" id="IPR001394">
    <property type="entry name" value="Peptidase_C19_UCH"/>
</dbReference>
<dbReference type="InterPro" id="IPR036322">
    <property type="entry name" value="WD40_repeat_dom_sf"/>
</dbReference>
<dbReference type="InterPro" id="IPR038765">
    <property type="entry name" value="Papain-like_cys_pep_sf"/>
</dbReference>
<feature type="repeat" description="WD" evidence="16">
    <location>
        <begin position="461"/>
        <end position="494"/>
    </location>
</feature>
<dbReference type="CDD" id="cd02674">
    <property type="entry name" value="Peptidase_C19R"/>
    <property type="match status" value="1"/>
</dbReference>
<feature type="region of interest" description="Disordered" evidence="17">
    <location>
        <begin position="937"/>
        <end position="960"/>
    </location>
</feature>
<dbReference type="FunFam" id="2.130.10.10:FF:000173">
    <property type="entry name" value="Cilia- and flagella-associated protein 52"/>
    <property type="match status" value="1"/>
</dbReference>
<feature type="compositionally biased region" description="Polar residues" evidence="17">
    <location>
        <begin position="1094"/>
        <end position="1111"/>
    </location>
</feature>
<dbReference type="PANTHER" id="PTHR21646:SF20">
    <property type="entry name" value="UBIQUITIN CARBOXYL-TERMINAL HYDROLASE 43"/>
    <property type="match status" value="1"/>
</dbReference>
<keyword evidence="10" id="KW-0206">Cytoskeleton</keyword>
<dbReference type="GO" id="GO:0016579">
    <property type="term" value="P:protein deubiquitination"/>
    <property type="evidence" value="ECO:0007669"/>
    <property type="project" value="InterPro"/>
</dbReference>
<dbReference type="EMBL" id="JAOTOJ010000002">
    <property type="protein sequence ID" value="KAK9406786.1"/>
    <property type="molecule type" value="Genomic_DNA"/>
</dbReference>
<feature type="compositionally biased region" description="Basic and acidic residues" evidence="17">
    <location>
        <begin position="1719"/>
        <end position="1728"/>
    </location>
</feature>
<dbReference type="InterPro" id="IPR055439">
    <property type="entry name" value="Beta-prop_EML_1st"/>
</dbReference>
<feature type="region of interest" description="Disordered" evidence="17">
    <location>
        <begin position="708"/>
        <end position="740"/>
    </location>
</feature>
<feature type="compositionally biased region" description="Polar residues" evidence="17">
    <location>
        <begin position="1754"/>
        <end position="1773"/>
    </location>
</feature>
<comment type="catalytic activity">
    <reaction evidence="1">
        <text>Thiol-dependent hydrolysis of ester, thioester, amide, peptide and isopeptide bonds formed by the C-terminal Gly of ubiquitin (a 76-residue protein attached to proteins as an intracellular targeting signal).</text>
        <dbReference type="EC" id="3.4.19.12"/>
    </reaction>
</comment>
<feature type="compositionally biased region" description="Basic and acidic residues" evidence="17">
    <location>
        <begin position="667"/>
        <end position="676"/>
    </location>
</feature>
<feature type="region of interest" description="Disordered" evidence="17">
    <location>
        <begin position="1495"/>
        <end position="1517"/>
    </location>
</feature>